<dbReference type="Proteomes" id="UP000321947">
    <property type="component" value="Unassembled WGS sequence"/>
</dbReference>
<evidence type="ECO:0000256" key="1">
    <source>
        <dbReference type="SAM" id="MobiDB-lite"/>
    </source>
</evidence>
<comment type="caution">
    <text evidence="2">The sequence shown here is derived from an EMBL/GenBank/DDBJ whole genome shotgun (WGS) entry which is preliminary data.</text>
</comment>
<dbReference type="EMBL" id="SSTE01008830">
    <property type="protein sequence ID" value="KAA0054291.1"/>
    <property type="molecule type" value="Genomic_DNA"/>
</dbReference>
<evidence type="ECO:0000313" key="5">
    <source>
        <dbReference type="Proteomes" id="UP000321947"/>
    </source>
</evidence>
<evidence type="ECO:0000313" key="2">
    <source>
        <dbReference type="EMBL" id="KAA0054291.1"/>
    </source>
</evidence>
<dbReference type="AlphaFoldDB" id="A0A5A7UL75"/>
<dbReference type="EMBL" id="SSTD01010133">
    <property type="protein sequence ID" value="TYK12328.1"/>
    <property type="molecule type" value="Genomic_DNA"/>
</dbReference>
<sequence>MLELQSQPTPKGSQPLSKNEICDQVLDRRSGYLKGLGWGPKPKAHRTTSASSSSTFYLQSTQTEIELQVKLNEALELIEVQDRNHQVLASQVERMQKLIKDFTRAQ</sequence>
<dbReference type="OrthoDB" id="1921870at2759"/>
<evidence type="ECO:0000313" key="3">
    <source>
        <dbReference type="EMBL" id="TYK12328.1"/>
    </source>
</evidence>
<reference evidence="4 5" key="1">
    <citation type="submission" date="2019-08" db="EMBL/GenBank/DDBJ databases">
        <title>Draft genome sequences of two oriental melons (Cucumis melo L. var makuwa).</title>
        <authorList>
            <person name="Kwon S.-Y."/>
        </authorList>
    </citation>
    <scope>NUCLEOTIDE SEQUENCE [LARGE SCALE GENOMIC DNA]</scope>
    <source>
        <strain evidence="5">cv. Chang Bougi</strain>
        <strain evidence="4">cv. SW 3</strain>
        <tissue evidence="2">Leaf</tissue>
    </source>
</reference>
<protein>
    <submittedName>
        <fullName evidence="2">Zinc finger protein ZPR1-like protein</fullName>
    </submittedName>
</protein>
<dbReference type="Proteomes" id="UP000321393">
    <property type="component" value="Unassembled WGS sequence"/>
</dbReference>
<proteinExistence type="predicted"/>
<feature type="region of interest" description="Disordered" evidence="1">
    <location>
        <begin position="1"/>
        <end position="20"/>
    </location>
</feature>
<feature type="compositionally biased region" description="Polar residues" evidence="1">
    <location>
        <begin position="1"/>
        <end position="17"/>
    </location>
</feature>
<gene>
    <name evidence="3" type="ORF">E5676_scaffold302G00980</name>
    <name evidence="2" type="ORF">E6C27_scaffold24G00050</name>
</gene>
<organism evidence="2 4">
    <name type="scientific">Cucumis melo var. makuwa</name>
    <name type="common">Oriental melon</name>
    <dbReference type="NCBI Taxonomy" id="1194695"/>
    <lineage>
        <taxon>Eukaryota</taxon>
        <taxon>Viridiplantae</taxon>
        <taxon>Streptophyta</taxon>
        <taxon>Embryophyta</taxon>
        <taxon>Tracheophyta</taxon>
        <taxon>Spermatophyta</taxon>
        <taxon>Magnoliopsida</taxon>
        <taxon>eudicotyledons</taxon>
        <taxon>Gunneridae</taxon>
        <taxon>Pentapetalae</taxon>
        <taxon>rosids</taxon>
        <taxon>fabids</taxon>
        <taxon>Cucurbitales</taxon>
        <taxon>Cucurbitaceae</taxon>
        <taxon>Benincaseae</taxon>
        <taxon>Cucumis</taxon>
    </lineage>
</organism>
<name>A0A5A7UL75_CUCMM</name>
<evidence type="ECO:0000313" key="4">
    <source>
        <dbReference type="Proteomes" id="UP000321393"/>
    </source>
</evidence>
<accession>A0A5A7UL75</accession>